<name>A0A6J8ELL7_MYTCO</name>
<feature type="region of interest" description="Disordered" evidence="1">
    <location>
        <begin position="278"/>
        <end position="351"/>
    </location>
</feature>
<dbReference type="Proteomes" id="UP000507470">
    <property type="component" value="Unassembled WGS sequence"/>
</dbReference>
<feature type="compositionally biased region" description="Low complexity" evidence="1">
    <location>
        <begin position="210"/>
        <end position="222"/>
    </location>
</feature>
<gene>
    <name evidence="2" type="ORF">MCOR_52967</name>
</gene>
<evidence type="ECO:0000256" key="1">
    <source>
        <dbReference type="SAM" id="MobiDB-lite"/>
    </source>
</evidence>
<evidence type="ECO:0000313" key="3">
    <source>
        <dbReference type="Proteomes" id="UP000507470"/>
    </source>
</evidence>
<dbReference type="AlphaFoldDB" id="A0A6J8ELL7"/>
<evidence type="ECO:0000313" key="2">
    <source>
        <dbReference type="EMBL" id="CAC5420776.1"/>
    </source>
</evidence>
<feature type="compositionally biased region" description="Polar residues" evidence="1">
    <location>
        <begin position="193"/>
        <end position="209"/>
    </location>
</feature>
<organism evidence="2 3">
    <name type="scientific">Mytilus coruscus</name>
    <name type="common">Sea mussel</name>
    <dbReference type="NCBI Taxonomy" id="42192"/>
    <lineage>
        <taxon>Eukaryota</taxon>
        <taxon>Metazoa</taxon>
        <taxon>Spiralia</taxon>
        <taxon>Lophotrochozoa</taxon>
        <taxon>Mollusca</taxon>
        <taxon>Bivalvia</taxon>
        <taxon>Autobranchia</taxon>
        <taxon>Pteriomorphia</taxon>
        <taxon>Mytilida</taxon>
        <taxon>Mytiloidea</taxon>
        <taxon>Mytilidae</taxon>
        <taxon>Mytilinae</taxon>
        <taxon>Mytilus</taxon>
    </lineage>
</organism>
<feature type="region of interest" description="Disordered" evidence="1">
    <location>
        <begin position="192"/>
        <end position="242"/>
    </location>
</feature>
<protein>
    <submittedName>
        <fullName evidence="2">Uncharacterized protein</fullName>
    </submittedName>
</protein>
<dbReference type="EMBL" id="CACVKT020009167">
    <property type="protein sequence ID" value="CAC5420776.1"/>
    <property type="molecule type" value="Genomic_DNA"/>
</dbReference>
<accession>A0A6J8ELL7</accession>
<feature type="compositionally biased region" description="Low complexity" evidence="1">
    <location>
        <begin position="287"/>
        <end position="305"/>
    </location>
</feature>
<feature type="compositionally biased region" description="Polar residues" evidence="1">
    <location>
        <begin position="227"/>
        <end position="242"/>
    </location>
</feature>
<keyword evidence="3" id="KW-1185">Reference proteome</keyword>
<sequence>MWVEHRHMQIHHILDLFLFINRRTNKKIEDMCNFRTKVSNWIEEHHTNKSTTPTGSYGSKPYLKSIEQPDFGRTISPIAMQSVLESEIEKVSGKIESLLGELGHLSDISDLTTPSHDNKQHLNVENQQVPPVANFQQPAQQVINRPQPVVNNHQQHKLPVTTDEMPSDHVLHFPPSVQHENLYRQQEEPIASHLQQASQAYHRSSPNLCTESSTGTQTTTASDGFHQPTTRCQQGSKTSVASSKECANATIGTRLQQRLAQLQLEVNNYAQPVQQQNPATVPVSLHQQQPQQQQPSYQQLGNQQPSFVPRTQPPIMIGHPTSMFQPPRGGPSPQAPTNLQSYNQTSNTCLA</sequence>
<reference evidence="2 3" key="1">
    <citation type="submission" date="2020-06" db="EMBL/GenBank/DDBJ databases">
        <authorList>
            <person name="Li R."/>
            <person name="Bekaert M."/>
        </authorList>
    </citation>
    <scope>NUCLEOTIDE SEQUENCE [LARGE SCALE GENOMIC DNA]</scope>
    <source>
        <strain evidence="3">wild</strain>
    </source>
</reference>
<proteinExistence type="predicted"/>
<feature type="compositionally biased region" description="Polar residues" evidence="1">
    <location>
        <begin position="335"/>
        <end position="351"/>
    </location>
</feature>